<dbReference type="PANTHER" id="PTHR42709">
    <property type="entry name" value="ALKALINE PHOSPHATASE LIKE PROTEIN"/>
    <property type="match status" value="1"/>
</dbReference>
<sequence length="185" mass="20410">MVDSLSQLIAQYGYLAIAAGCFFEGETAVLLGMVAAHKSILVPVLVWLAATLGTIAGDNIWFHVGKRMGRPALARRPHWHARATRVEALLERYGALIMIGFRFLYAMRSVTPFVLGSLGVSAWRFLFYDVIGTLIWSTTVSLVAWHLAHAVDKAIAHIHNIEQLALVGVIIAIAIGGLVYYLRRR</sequence>
<dbReference type="PANTHER" id="PTHR42709:SF2">
    <property type="entry name" value="INNER MEMBRANE PROTEIN YOHD"/>
    <property type="match status" value="1"/>
</dbReference>
<name>A0A423PZB3_9GAMM</name>
<organism evidence="3 4">
    <name type="scientific">Salinisphaera japonica YTM-1</name>
    <dbReference type="NCBI Taxonomy" id="1209778"/>
    <lineage>
        <taxon>Bacteria</taxon>
        <taxon>Pseudomonadati</taxon>
        <taxon>Pseudomonadota</taxon>
        <taxon>Gammaproteobacteria</taxon>
        <taxon>Salinisphaerales</taxon>
        <taxon>Salinisphaeraceae</taxon>
        <taxon>Salinisphaera</taxon>
    </lineage>
</organism>
<dbReference type="FunCoup" id="A0A423PZB3">
    <property type="interactions" value="35"/>
</dbReference>
<dbReference type="InterPro" id="IPR032816">
    <property type="entry name" value="VTT_dom"/>
</dbReference>
<dbReference type="Pfam" id="PF09335">
    <property type="entry name" value="VTT_dom"/>
    <property type="match status" value="1"/>
</dbReference>
<dbReference type="EMBL" id="AYKG01000008">
    <property type="protein sequence ID" value="ROO30945.1"/>
    <property type="molecule type" value="Genomic_DNA"/>
</dbReference>
<evidence type="ECO:0000256" key="1">
    <source>
        <dbReference type="SAM" id="Phobius"/>
    </source>
</evidence>
<dbReference type="AlphaFoldDB" id="A0A423PZB3"/>
<evidence type="ECO:0000313" key="4">
    <source>
        <dbReference type="Proteomes" id="UP000285310"/>
    </source>
</evidence>
<comment type="caution">
    <text evidence="3">The sequence shown here is derived from an EMBL/GenBank/DDBJ whole genome shotgun (WGS) entry which is preliminary data.</text>
</comment>
<dbReference type="InterPro" id="IPR051311">
    <property type="entry name" value="DedA_domain"/>
</dbReference>
<reference evidence="3 4" key="1">
    <citation type="submission" date="2013-10" db="EMBL/GenBank/DDBJ databases">
        <title>Salinisphaera japonica YTM-1 Genome Sequencing.</title>
        <authorList>
            <person name="Lai Q."/>
            <person name="Li C."/>
            <person name="Shao Z."/>
        </authorList>
    </citation>
    <scope>NUCLEOTIDE SEQUENCE [LARGE SCALE GENOMIC DNA]</scope>
    <source>
        <strain evidence="3 4">YTM-1</strain>
    </source>
</reference>
<feature type="transmembrane region" description="Helical" evidence="1">
    <location>
        <begin position="12"/>
        <end position="34"/>
    </location>
</feature>
<protein>
    <submittedName>
        <fullName evidence="3">Membrane protein</fullName>
    </submittedName>
</protein>
<dbReference type="OrthoDB" id="948134at2"/>
<evidence type="ECO:0000313" key="3">
    <source>
        <dbReference type="EMBL" id="ROO30945.1"/>
    </source>
</evidence>
<keyword evidence="1" id="KW-1133">Transmembrane helix</keyword>
<dbReference type="InParanoid" id="A0A423PZB3"/>
<evidence type="ECO:0000259" key="2">
    <source>
        <dbReference type="Pfam" id="PF09335"/>
    </source>
</evidence>
<feature type="transmembrane region" description="Helical" evidence="1">
    <location>
        <begin position="160"/>
        <end position="182"/>
    </location>
</feature>
<feature type="transmembrane region" description="Helical" evidence="1">
    <location>
        <begin position="125"/>
        <end position="148"/>
    </location>
</feature>
<dbReference type="RefSeq" id="WP_123657298.1">
    <property type="nucleotide sequence ID" value="NZ_AYKG01000008.1"/>
</dbReference>
<proteinExistence type="predicted"/>
<accession>A0A423PZB3</accession>
<feature type="transmembrane region" description="Helical" evidence="1">
    <location>
        <begin position="40"/>
        <end position="62"/>
    </location>
</feature>
<dbReference type="GO" id="GO:0005886">
    <property type="term" value="C:plasma membrane"/>
    <property type="evidence" value="ECO:0007669"/>
    <property type="project" value="TreeGrafter"/>
</dbReference>
<dbReference type="Proteomes" id="UP000285310">
    <property type="component" value="Unassembled WGS sequence"/>
</dbReference>
<keyword evidence="1" id="KW-0812">Transmembrane</keyword>
<feature type="domain" description="VTT" evidence="2">
    <location>
        <begin position="32"/>
        <end position="143"/>
    </location>
</feature>
<keyword evidence="4" id="KW-1185">Reference proteome</keyword>
<keyword evidence="1" id="KW-0472">Membrane</keyword>
<gene>
    <name evidence="3" type="ORF">SAJA_03730</name>
</gene>